<dbReference type="AlphaFoldDB" id="A0A2P2IKY9"/>
<name>A0A2P2IKY9_RHIMU</name>
<accession>A0A2P2IKY9</accession>
<organism evidence="1">
    <name type="scientific">Rhizophora mucronata</name>
    <name type="common">Asiatic mangrove</name>
    <dbReference type="NCBI Taxonomy" id="61149"/>
    <lineage>
        <taxon>Eukaryota</taxon>
        <taxon>Viridiplantae</taxon>
        <taxon>Streptophyta</taxon>
        <taxon>Embryophyta</taxon>
        <taxon>Tracheophyta</taxon>
        <taxon>Spermatophyta</taxon>
        <taxon>Magnoliopsida</taxon>
        <taxon>eudicotyledons</taxon>
        <taxon>Gunneridae</taxon>
        <taxon>Pentapetalae</taxon>
        <taxon>rosids</taxon>
        <taxon>fabids</taxon>
        <taxon>Malpighiales</taxon>
        <taxon>Rhizophoraceae</taxon>
        <taxon>Rhizophora</taxon>
    </lineage>
</organism>
<protein>
    <submittedName>
        <fullName evidence="1">Uncharacterized protein</fullName>
    </submittedName>
</protein>
<proteinExistence type="predicted"/>
<dbReference type="EMBL" id="GGEC01001406">
    <property type="protein sequence ID" value="MBW81889.1"/>
    <property type="molecule type" value="Transcribed_RNA"/>
</dbReference>
<reference evidence="1" key="1">
    <citation type="submission" date="2018-02" db="EMBL/GenBank/DDBJ databases">
        <title>Rhizophora mucronata_Transcriptome.</title>
        <authorList>
            <person name="Meera S.P."/>
            <person name="Sreeshan A."/>
            <person name="Augustine A."/>
        </authorList>
    </citation>
    <scope>NUCLEOTIDE SEQUENCE</scope>
    <source>
        <tissue evidence="1">Leaf</tissue>
    </source>
</reference>
<evidence type="ECO:0000313" key="1">
    <source>
        <dbReference type="EMBL" id="MBW81889.1"/>
    </source>
</evidence>
<sequence>MFLLVREGLQEHVWDSNMKHELGLSHLNT</sequence>